<evidence type="ECO:0000313" key="3">
    <source>
        <dbReference type="EMBL" id="KAF9584240.1"/>
    </source>
</evidence>
<dbReference type="Pfam" id="PF10203">
    <property type="entry name" value="Pet191_N"/>
    <property type="match status" value="1"/>
</dbReference>
<dbReference type="Proteomes" id="UP000780801">
    <property type="component" value="Unassembled WGS sequence"/>
</dbReference>
<organism evidence="3 4">
    <name type="scientific">Lunasporangiospora selenospora</name>
    <dbReference type="NCBI Taxonomy" id="979761"/>
    <lineage>
        <taxon>Eukaryota</taxon>
        <taxon>Fungi</taxon>
        <taxon>Fungi incertae sedis</taxon>
        <taxon>Mucoromycota</taxon>
        <taxon>Mortierellomycotina</taxon>
        <taxon>Mortierellomycetes</taxon>
        <taxon>Mortierellales</taxon>
        <taxon>Mortierellaceae</taxon>
        <taxon>Lunasporangiospora</taxon>
    </lineage>
</organism>
<dbReference type="PANTHER" id="PTHR28627:SF1">
    <property type="entry name" value="CYTOCHROME C OXIDASE ASSEMBLY FACTOR 5"/>
    <property type="match status" value="1"/>
</dbReference>
<dbReference type="InterPro" id="IPR018793">
    <property type="entry name" value="Cyt_c_oxidase_assmbl_Pet191"/>
</dbReference>
<keyword evidence="2" id="KW-1015">Disulfide bond</keyword>
<sequence length="71" mass="8147">MPSSCKEIRAELAECILKSDCVLRDGLSAKECLRSENEYRVPAECAAIKRSFFECRRGMLDMRTRFRGNKA</sequence>
<dbReference type="PANTHER" id="PTHR28627">
    <property type="entry name" value="CYTOCHROME C OXIDASE ASSEMBLY FACTOR 5"/>
    <property type="match status" value="1"/>
</dbReference>
<gene>
    <name evidence="3" type="ORF">BGW38_007118</name>
</gene>
<comment type="caution">
    <text evidence="3">The sequence shown here is derived from an EMBL/GenBank/DDBJ whole genome shotgun (WGS) entry which is preliminary data.</text>
</comment>
<evidence type="ECO:0008006" key="5">
    <source>
        <dbReference type="Google" id="ProtNLM"/>
    </source>
</evidence>
<proteinExistence type="inferred from homology"/>
<comment type="similarity">
    <text evidence="1">Belongs to the PET191 family.</text>
</comment>
<name>A0A9P6G0V0_9FUNG</name>
<evidence type="ECO:0000256" key="2">
    <source>
        <dbReference type="ARBA" id="ARBA00023157"/>
    </source>
</evidence>
<dbReference type="GO" id="GO:0005739">
    <property type="term" value="C:mitochondrion"/>
    <property type="evidence" value="ECO:0007669"/>
    <property type="project" value="TreeGrafter"/>
</dbReference>
<dbReference type="GO" id="GO:0033617">
    <property type="term" value="P:mitochondrial respiratory chain complex IV assembly"/>
    <property type="evidence" value="ECO:0007669"/>
    <property type="project" value="TreeGrafter"/>
</dbReference>
<reference evidence="3" key="1">
    <citation type="journal article" date="2020" name="Fungal Divers.">
        <title>Resolving the Mortierellaceae phylogeny through synthesis of multi-gene phylogenetics and phylogenomics.</title>
        <authorList>
            <person name="Vandepol N."/>
            <person name="Liber J."/>
            <person name="Desiro A."/>
            <person name="Na H."/>
            <person name="Kennedy M."/>
            <person name="Barry K."/>
            <person name="Grigoriev I.V."/>
            <person name="Miller A.N."/>
            <person name="O'Donnell K."/>
            <person name="Stajich J.E."/>
            <person name="Bonito G."/>
        </authorList>
    </citation>
    <scope>NUCLEOTIDE SEQUENCE</scope>
    <source>
        <strain evidence="3">KOD1015</strain>
    </source>
</reference>
<keyword evidence="4" id="KW-1185">Reference proteome</keyword>
<evidence type="ECO:0000313" key="4">
    <source>
        <dbReference type="Proteomes" id="UP000780801"/>
    </source>
</evidence>
<protein>
    <recommendedName>
        <fullName evidence="5">Cytochrome c oxidase assembly factor 5</fullName>
    </recommendedName>
</protein>
<evidence type="ECO:0000256" key="1">
    <source>
        <dbReference type="ARBA" id="ARBA00007785"/>
    </source>
</evidence>
<accession>A0A9P6G0V0</accession>
<dbReference type="OrthoDB" id="282149at2759"/>
<dbReference type="AlphaFoldDB" id="A0A9P6G0V0"/>
<dbReference type="EMBL" id="JAABOA010000464">
    <property type="protein sequence ID" value="KAF9584240.1"/>
    <property type="molecule type" value="Genomic_DNA"/>
</dbReference>